<gene>
    <name evidence="2" type="ORF">ACZ11_20000</name>
    <name evidence="4" type="ORF">CWD94_25515</name>
    <name evidence="3" type="ORF">M5W82_06240</name>
</gene>
<evidence type="ECO:0000313" key="3">
    <source>
        <dbReference type="EMBL" id="MCY9546547.1"/>
    </source>
</evidence>
<dbReference type="EMBL" id="PHQY01000691">
    <property type="protein sequence ID" value="PJO40904.1"/>
    <property type="molecule type" value="Genomic_DNA"/>
</dbReference>
<dbReference type="OrthoDB" id="1649074at2"/>
<evidence type="ECO:0000313" key="2">
    <source>
        <dbReference type="EMBL" id="KMY29385.1"/>
    </source>
</evidence>
<accession>A0A0K9F494</accession>
<dbReference type="SUPFAM" id="SSF158504">
    <property type="entry name" value="BH2638-like"/>
    <property type="match status" value="1"/>
</dbReference>
<dbReference type="Proteomes" id="UP000232101">
    <property type="component" value="Unassembled WGS sequence"/>
</dbReference>
<evidence type="ECO:0000256" key="1">
    <source>
        <dbReference type="HAMAP-Rule" id="MF_01041"/>
    </source>
</evidence>
<evidence type="ECO:0000313" key="6">
    <source>
        <dbReference type="Proteomes" id="UP000232101"/>
    </source>
</evidence>
<dbReference type="STRING" id="582475.ACZ11_20000"/>
<organism evidence="2 5">
    <name type="scientific">Lysinibacillus xylanilyticus</name>
    <dbReference type="NCBI Taxonomy" id="582475"/>
    <lineage>
        <taxon>Bacteria</taxon>
        <taxon>Bacillati</taxon>
        <taxon>Bacillota</taxon>
        <taxon>Bacilli</taxon>
        <taxon>Bacillales</taxon>
        <taxon>Bacillaceae</taxon>
        <taxon>Lysinibacillus</taxon>
    </lineage>
</organism>
<name>A0A0K9F494_9BACI</name>
<dbReference type="Proteomes" id="UP001527052">
    <property type="component" value="Unassembled WGS sequence"/>
</dbReference>
<dbReference type="EMBL" id="LFXJ01000010">
    <property type="protein sequence ID" value="KMY29385.1"/>
    <property type="molecule type" value="Genomic_DNA"/>
</dbReference>
<dbReference type="AlphaFoldDB" id="A0A0K9F494"/>
<keyword evidence="7" id="KW-1185">Reference proteome</keyword>
<dbReference type="InterPro" id="IPR007920">
    <property type="entry name" value="UPF0223"/>
</dbReference>
<reference evidence="3 7" key="4">
    <citation type="submission" date="2022-05" db="EMBL/GenBank/DDBJ databases">
        <title>Genome Sequencing of Bee-Associated Microbes.</title>
        <authorList>
            <person name="Dunlap C."/>
        </authorList>
    </citation>
    <scope>NUCLEOTIDE SEQUENCE [LARGE SCALE GENOMIC DNA]</scope>
    <source>
        <strain evidence="3 7">NRRL BD-083</strain>
    </source>
</reference>
<dbReference type="Gene3D" id="1.10.220.80">
    <property type="entry name" value="BH2638-like"/>
    <property type="match status" value="1"/>
</dbReference>
<comment type="caution">
    <text evidence="2">The sequence shown here is derived from an EMBL/GenBank/DDBJ whole genome shotgun (WGS) entry which is preliminary data.</text>
</comment>
<evidence type="ECO:0000313" key="4">
    <source>
        <dbReference type="EMBL" id="PJO40904.1"/>
    </source>
</evidence>
<proteinExistence type="inferred from homology"/>
<evidence type="ECO:0000313" key="7">
    <source>
        <dbReference type="Proteomes" id="UP001527052"/>
    </source>
</evidence>
<dbReference type="HAMAP" id="MF_01041">
    <property type="entry name" value="UPF0223"/>
    <property type="match status" value="1"/>
</dbReference>
<dbReference type="InterPro" id="IPR023324">
    <property type="entry name" value="BH2638-like_sf"/>
</dbReference>
<sequence length="95" mass="11201">MEYSYPFSTDWSTEEIVDVVQFFEGIEQAYEKGIKREVMMAKYRRFKEIVPSQAEEKTIFREFEEASGYVSYPVVKQTKEATDGTIIKVAPKQRR</sequence>
<reference evidence="2" key="1">
    <citation type="submission" date="2015-07" db="EMBL/GenBank/DDBJ databases">
        <title>MeaNS - Measles Nucleotide Surveillance Program.</title>
        <authorList>
            <person name="Tran T."/>
            <person name="Druce J."/>
        </authorList>
    </citation>
    <scope>NUCLEOTIDE SEQUENCE</scope>
    <source>
        <strain evidence="2">DSM 23493</strain>
    </source>
</reference>
<dbReference type="PIRSF" id="PIRSF037260">
    <property type="entry name" value="UPF0223"/>
    <property type="match status" value="1"/>
</dbReference>
<dbReference type="RefSeq" id="WP_049668290.1">
    <property type="nucleotide sequence ID" value="NZ_CP158849.1"/>
</dbReference>
<dbReference type="EMBL" id="JAMDLZ010000010">
    <property type="protein sequence ID" value="MCY9546547.1"/>
    <property type="molecule type" value="Genomic_DNA"/>
</dbReference>
<comment type="similarity">
    <text evidence="1">Belongs to the UPF0223 family.</text>
</comment>
<dbReference type="Pfam" id="PF05256">
    <property type="entry name" value="UPF0223"/>
    <property type="match status" value="1"/>
</dbReference>
<reference evidence="5" key="2">
    <citation type="submission" date="2015-07" db="EMBL/GenBank/DDBJ databases">
        <authorList>
            <consortium name="Consortium for Microbial Forensics and Genomics (microFORGE)"/>
            <person name="Knight B.M."/>
            <person name="Roberts D.P."/>
            <person name="Lin D."/>
            <person name="Hari K."/>
            <person name="Fletcher J."/>
            <person name="Melcher U."/>
            <person name="Blagden T."/>
            <person name="Winegar R.A."/>
        </authorList>
    </citation>
    <scope>NUCLEOTIDE SEQUENCE [LARGE SCALE GENOMIC DNA]</scope>
    <source>
        <strain evidence="5">DSM 23493</strain>
    </source>
</reference>
<protein>
    <recommendedName>
        <fullName evidence="1">UPF0223 protein ACZ11_20000</fullName>
    </recommendedName>
</protein>
<dbReference type="PATRIC" id="fig|582475.4.peg.3083"/>
<evidence type="ECO:0000313" key="5">
    <source>
        <dbReference type="Proteomes" id="UP000037326"/>
    </source>
</evidence>
<reference evidence="4 6" key="3">
    <citation type="submission" date="2017-11" db="EMBL/GenBank/DDBJ databases">
        <title>Bacterial isolate from king chilli rhizosphere.</title>
        <authorList>
            <person name="Takhelmayum P."/>
            <person name="Sarangthem I."/>
        </authorList>
    </citation>
    <scope>NUCLEOTIDE SEQUENCE [LARGE SCALE GENOMIC DNA]</scope>
    <source>
        <strain evidence="6">t26</strain>
        <strain evidence="4">T26</strain>
    </source>
</reference>
<dbReference type="GeneID" id="96600494"/>
<dbReference type="Proteomes" id="UP000037326">
    <property type="component" value="Unassembled WGS sequence"/>
</dbReference>
<dbReference type="NCBIfam" id="NF003353">
    <property type="entry name" value="PRK04387.1"/>
    <property type="match status" value="1"/>
</dbReference>